<dbReference type="InterPro" id="IPR051046">
    <property type="entry name" value="MurCDEF_CellWall_CoF430Synth"/>
</dbReference>
<feature type="domain" description="Mur ligase N-terminal catalytic" evidence="11">
    <location>
        <begin position="27"/>
        <end position="74"/>
    </location>
</feature>
<proteinExistence type="inferred from homology"/>
<feature type="domain" description="Mur ligase C-terminal" evidence="12">
    <location>
        <begin position="322"/>
        <end position="440"/>
    </location>
</feature>
<evidence type="ECO:0000256" key="1">
    <source>
        <dbReference type="ARBA" id="ARBA00022598"/>
    </source>
</evidence>
<dbReference type="PANTHER" id="PTHR43024">
    <property type="entry name" value="UDP-N-ACETYLMURAMOYL-TRIPEPTIDE--D-ALANYL-D-ALANINE LIGASE"/>
    <property type="match status" value="1"/>
</dbReference>
<dbReference type="Pfam" id="PF01225">
    <property type="entry name" value="Mur_ligase"/>
    <property type="match status" value="1"/>
</dbReference>
<dbReference type="HAMAP" id="MF_02019">
    <property type="entry name" value="MurF"/>
    <property type="match status" value="1"/>
</dbReference>
<evidence type="ECO:0000256" key="3">
    <source>
        <dbReference type="ARBA" id="ARBA00022741"/>
    </source>
</evidence>
<keyword evidence="2 9" id="KW-0132">Cell division</keyword>
<dbReference type="PANTHER" id="PTHR43024:SF1">
    <property type="entry name" value="UDP-N-ACETYLMURAMOYL-TRIPEPTIDE--D-ALANYL-D-ALANINE LIGASE"/>
    <property type="match status" value="1"/>
</dbReference>
<dbReference type="Proteomes" id="UP001169760">
    <property type="component" value="Unassembled WGS sequence"/>
</dbReference>
<evidence type="ECO:0000256" key="8">
    <source>
        <dbReference type="ARBA" id="ARBA00023316"/>
    </source>
</evidence>
<evidence type="ECO:0000256" key="2">
    <source>
        <dbReference type="ARBA" id="ARBA00022618"/>
    </source>
</evidence>
<comment type="pathway">
    <text evidence="9 10">Cell wall biogenesis; peptidoglycan biosynthesis.</text>
</comment>
<dbReference type="GO" id="GO:0005737">
    <property type="term" value="C:cytoplasm"/>
    <property type="evidence" value="ECO:0007669"/>
    <property type="project" value="UniProtKB-SubCell"/>
</dbReference>
<feature type="domain" description="Mur ligase central" evidence="13">
    <location>
        <begin position="109"/>
        <end position="300"/>
    </location>
</feature>
<comment type="function">
    <text evidence="9 10">Involved in cell wall formation. Catalyzes the final step in the synthesis of UDP-N-acetylmuramoyl-pentapeptide, the precursor of murein.</text>
</comment>
<evidence type="ECO:0000259" key="11">
    <source>
        <dbReference type="Pfam" id="PF01225"/>
    </source>
</evidence>
<keyword evidence="1 9" id="KW-0436">Ligase</keyword>
<feature type="binding site" evidence="9">
    <location>
        <begin position="111"/>
        <end position="117"/>
    </location>
    <ligand>
        <name>ATP</name>
        <dbReference type="ChEBI" id="CHEBI:30616"/>
    </ligand>
</feature>
<evidence type="ECO:0000259" key="12">
    <source>
        <dbReference type="Pfam" id="PF02875"/>
    </source>
</evidence>
<sequence length="458" mass="49266">MELSLQALAERFGGEIVYPGEAYNIKFSSINTDTRAINHGDVFIALKGPNFDGHNYLDVATRKGAAAAIVETPNTNLDLPQWCVGDSYKALGELGLASREKFKGKVIGVTGSCGKTTVKGMLAAICSLAGSTVATRGNLNNHIGVPLSLMRLANEHQFAVIEAGTSGPNEIKYLAELIQPHVAIVNNIMPVHVEGFGSVEAIAIDKAHLYRDLVAGGVGVLNVASAQQPTLLDALQGKKITRFNPELTDEAADVRVQYIKQDTFGRAEFSAIIEGEEVEFKLGVLGAHNVANALAAASAARAVGISIELIKRGLEKYTGDKGRMQLARVNEKLTVIDDTYNASPGSVKAAIDYVAQFERSAIVLGDMGELGEMRNSAHEEIGRYAQQKQIKQLWCIGEASRFTAQGYGPHAKWFEDKEQLKQALPMLCSSEVVVLVKGSRSTRMEQIVNALLASGEQK</sequence>
<dbReference type="GO" id="GO:0051301">
    <property type="term" value="P:cell division"/>
    <property type="evidence" value="ECO:0007669"/>
    <property type="project" value="UniProtKB-KW"/>
</dbReference>
<evidence type="ECO:0000256" key="10">
    <source>
        <dbReference type="RuleBase" id="RU004136"/>
    </source>
</evidence>
<dbReference type="Pfam" id="PF08245">
    <property type="entry name" value="Mur_ligase_M"/>
    <property type="match status" value="1"/>
</dbReference>
<gene>
    <name evidence="9 14" type="primary">murF</name>
    <name evidence="14" type="ORF">Q4521_12015</name>
</gene>
<dbReference type="RefSeq" id="WP_216063060.1">
    <property type="nucleotide sequence ID" value="NZ_JAHKPP010000008.1"/>
</dbReference>
<dbReference type="GO" id="GO:0008360">
    <property type="term" value="P:regulation of cell shape"/>
    <property type="evidence" value="ECO:0007669"/>
    <property type="project" value="UniProtKB-KW"/>
</dbReference>
<evidence type="ECO:0000256" key="6">
    <source>
        <dbReference type="ARBA" id="ARBA00022984"/>
    </source>
</evidence>
<keyword evidence="8 9" id="KW-0961">Cell wall biogenesis/degradation</keyword>
<organism evidence="14 15">
    <name type="scientific">Saccharophagus degradans</name>
    <dbReference type="NCBI Taxonomy" id="86304"/>
    <lineage>
        <taxon>Bacteria</taxon>
        <taxon>Pseudomonadati</taxon>
        <taxon>Pseudomonadota</taxon>
        <taxon>Gammaproteobacteria</taxon>
        <taxon>Cellvibrionales</taxon>
        <taxon>Cellvibrionaceae</taxon>
        <taxon>Saccharophagus</taxon>
    </lineage>
</organism>
<evidence type="ECO:0000313" key="15">
    <source>
        <dbReference type="Proteomes" id="UP001169760"/>
    </source>
</evidence>
<keyword evidence="4 9" id="KW-0067">ATP-binding</keyword>
<dbReference type="NCBIfam" id="TIGR01143">
    <property type="entry name" value="murF"/>
    <property type="match status" value="1"/>
</dbReference>
<accession>A0AAW7X6C8</accession>
<comment type="subcellular location">
    <subcellularLocation>
        <location evidence="9 10">Cytoplasm</location>
    </subcellularLocation>
</comment>
<protein>
    <recommendedName>
        <fullName evidence="9 10">UDP-N-acetylmuramoyl-tripeptide--D-alanyl-D-alanine ligase</fullName>
        <ecNumber evidence="9 10">6.3.2.10</ecNumber>
    </recommendedName>
    <alternativeName>
        <fullName evidence="9">D-alanyl-D-alanine-adding enzyme</fullName>
    </alternativeName>
</protein>
<name>A0AAW7X6C8_9GAMM</name>
<dbReference type="InterPro" id="IPR013221">
    <property type="entry name" value="Mur_ligase_cen"/>
</dbReference>
<dbReference type="Pfam" id="PF02875">
    <property type="entry name" value="Mur_ligase_C"/>
    <property type="match status" value="1"/>
</dbReference>
<evidence type="ECO:0000259" key="13">
    <source>
        <dbReference type="Pfam" id="PF08245"/>
    </source>
</evidence>
<comment type="catalytic activity">
    <reaction evidence="9 10">
        <text>D-alanyl-D-alanine + UDP-N-acetyl-alpha-D-muramoyl-L-alanyl-gamma-D-glutamyl-meso-2,6-diaminopimelate + ATP = UDP-N-acetyl-alpha-D-muramoyl-L-alanyl-gamma-D-glutamyl-meso-2,6-diaminopimeloyl-D-alanyl-D-alanine + ADP + phosphate + H(+)</text>
        <dbReference type="Rhea" id="RHEA:28374"/>
        <dbReference type="ChEBI" id="CHEBI:15378"/>
        <dbReference type="ChEBI" id="CHEBI:30616"/>
        <dbReference type="ChEBI" id="CHEBI:43474"/>
        <dbReference type="ChEBI" id="CHEBI:57822"/>
        <dbReference type="ChEBI" id="CHEBI:61386"/>
        <dbReference type="ChEBI" id="CHEBI:83905"/>
        <dbReference type="ChEBI" id="CHEBI:456216"/>
        <dbReference type="EC" id="6.3.2.10"/>
    </reaction>
</comment>
<dbReference type="AlphaFoldDB" id="A0AAW7X6C8"/>
<keyword evidence="7 9" id="KW-0131">Cell cycle</keyword>
<keyword evidence="6 9" id="KW-0573">Peptidoglycan synthesis</keyword>
<dbReference type="GO" id="GO:0071555">
    <property type="term" value="P:cell wall organization"/>
    <property type="evidence" value="ECO:0007669"/>
    <property type="project" value="UniProtKB-KW"/>
</dbReference>
<keyword evidence="5 9" id="KW-0133">Cell shape</keyword>
<dbReference type="GO" id="GO:0047480">
    <property type="term" value="F:UDP-N-acetylmuramoyl-tripeptide-D-alanyl-D-alanine ligase activity"/>
    <property type="evidence" value="ECO:0007669"/>
    <property type="project" value="UniProtKB-UniRule"/>
</dbReference>
<evidence type="ECO:0000313" key="14">
    <source>
        <dbReference type="EMBL" id="MDO6423201.1"/>
    </source>
</evidence>
<evidence type="ECO:0000256" key="7">
    <source>
        <dbReference type="ARBA" id="ARBA00023306"/>
    </source>
</evidence>
<dbReference type="InterPro" id="IPR005863">
    <property type="entry name" value="UDP-N-AcMur_synth"/>
</dbReference>
<keyword evidence="3 9" id="KW-0547">Nucleotide-binding</keyword>
<evidence type="ECO:0000256" key="4">
    <source>
        <dbReference type="ARBA" id="ARBA00022840"/>
    </source>
</evidence>
<dbReference type="InterPro" id="IPR000713">
    <property type="entry name" value="Mur_ligase_N"/>
</dbReference>
<evidence type="ECO:0000256" key="5">
    <source>
        <dbReference type="ARBA" id="ARBA00022960"/>
    </source>
</evidence>
<dbReference type="GO" id="GO:0005524">
    <property type="term" value="F:ATP binding"/>
    <property type="evidence" value="ECO:0007669"/>
    <property type="project" value="UniProtKB-UniRule"/>
</dbReference>
<dbReference type="EMBL" id="JAUOPB010000008">
    <property type="protein sequence ID" value="MDO6423201.1"/>
    <property type="molecule type" value="Genomic_DNA"/>
</dbReference>
<comment type="caution">
    <text evidence="14">The sequence shown here is derived from an EMBL/GenBank/DDBJ whole genome shotgun (WGS) entry which is preliminary data.</text>
</comment>
<dbReference type="GO" id="GO:0009252">
    <property type="term" value="P:peptidoglycan biosynthetic process"/>
    <property type="evidence" value="ECO:0007669"/>
    <property type="project" value="UniProtKB-UniRule"/>
</dbReference>
<dbReference type="InterPro" id="IPR004101">
    <property type="entry name" value="Mur_ligase_C"/>
</dbReference>
<keyword evidence="9" id="KW-0963">Cytoplasm</keyword>
<comment type="similarity">
    <text evidence="9">Belongs to the MurCDEF family. MurF subfamily.</text>
</comment>
<dbReference type="EC" id="6.3.2.10" evidence="9 10"/>
<evidence type="ECO:0000256" key="9">
    <source>
        <dbReference type="HAMAP-Rule" id="MF_02019"/>
    </source>
</evidence>
<reference evidence="14" key="1">
    <citation type="submission" date="2023-07" db="EMBL/GenBank/DDBJ databases">
        <title>Genome content predicts the carbon catabolic preferences of heterotrophic bacteria.</title>
        <authorList>
            <person name="Gralka M."/>
        </authorList>
    </citation>
    <scope>NUCLEOTIDE SEQUENCE</scope>
    <source>
        <strain evidence="14">I3M17_2</strain>
    </source>
</reference>